<dbReference type="AlphaFoldDB" id="B8HXT4"/>
<evidence type="ECO:0000313" key="2">
    <source>
        <dbReference type="EMBL" id="ACL43373.1"/>
    </source>
</evidence>
<reference evidence="2" key="1">
    <citation type="submission" date="2009-01" db="EMBL/GenBank/DDBJ databases">
        <title>Complete sequence of chromosome Cyanothece sp. PCC 7425.</title>
        <authorList>
            <consortium name="US DOE Joint Genome Institute"/>
            <person name="Lucas S."/>
            <person name="Copeland A."/>
            <person name="Lapidus A."/>
            <person name="Glavina del Rio T."/>
            <person name="Dalin E."/>
            <person name="Tice H."/>
            <person name="Bruce D."/>
            <person name="Goodwin L."/>
            <person name="Pitluck S."/>
            <person name="Sims D."/>
            <person name="Meineke L."/>
            <person name="Brettin T."/>
            <person name="Detter J.C."/>
            <person name="Han C."/>
            <person name="Larimer F."/>
            <person name="Land M."/>
            <person name="Hauser L."/>
            <person name="Kyrpides N."/>
            <person name="Ovchinnikova G."/>
            <person name="Liberton M."/>
            <person name="Stoeckel J."/>
            <person name="Banerjee A."/>
            <person name="Singh A."/>
            <person name="Page L."/>
            <person name="Sato H."/>
            <person name="Zhao L."/>
            <person name="Sherman L."/>
            <person name="Pakrasi H."/>
            <person name="Richardson P."/>
        </authorList>
    </citation>
    <scope>NUCLEOTIDE SEQUENCE</scope>
    <source>
        <strain evidence="2">PCC 7425</strain>
    </source>
</reference>
<dbReference type="InterPro" id="IPR025344">
    <property type="entry name" value="CDP1-like_IMS"/>
</dbReference>
<dbReference type="HOGENOM" id="CLU_3215191_0_0_3"/>
<organism evidence="2">
    <name type="scientific">Cyanothece sp. (strain PCC 7425 / ATCC 29141)</name>
    <dbReference type="NCBI Taxonomy" id="395961"/>
    <lineage>
        <taxon>Bacteria</taxon>
        <taxon>Bacillati</taxon>
        <taxon>Cyanobacteriota</taxon>
        <taxon>Cyanophyceae</taxon>
        <taxon>Gomontiellales</taxon>
        <taxon>Cyanothecaceae</taxon>
        <taxon>Cyanothece</taxon>
    </lineage>
</organism>
<name>B8HXT4_CYAP4</name>
<evidence type="ECO:0000259" key="1">
    <source>
        <dbReference type="Pfam" id="PF13355"/>
    </source>
</evidence>
<dbReference type="KEGG" id="cyn:Cyan7425_0987"/>
<feature type="domain" description="Plastid division protein CDP1-like IMS" evidence="1">
    <location>
        <begin position="9"/>
        <end position="38"/>
    </location>
</feature>
<gene>
    <name evidence="2" type="ordered locus">Cyan7425_0987</name>
</gene>
<sequence length="44" mass="5007">MKLAVPTNAGSWQPGVSSTDSYRVRYILVRQRGQWLIKDMKVIG</sequence>
<proteinExistence type="predicted"/>
<accession>B8HXT4</accession>
<dbReference type="Pfam" id="PF13355">
    <property type="entry name" value="ARC6-like_IMS"/>
    <property type="match status" value="1"/>
</dbReference>
<protein>
    <recommendedName>
        <fullName evidence="1">Plastid division protein CDP1-like IMS domain-containing protein</fullName>
    </recommendedName>
</protein>
<dbReference type="EMBL" id="CP001344">
    <property type="protein sequence ID" value="ACL43373.1"/>
    <property type="molecule type" value="Genomic_DNA"/>
</dbReference>